<proteinExistence type="predicted"/>
<evidence type="ECO:0000313" key="2">
    <source>
        <dbReference type="Proteomes" id="UP000012081"/>
    </source>
</evidence>
<accession>M8DM98</accession>
<organism evidence="1 2">
    <name type="scientific">Brevibacillus borstelensis AK1</name>
    <dbReference type="NCBI Taxonomy" id="1300222"/>
    <lineage>
        <taxon>Bacteria</taxon>
        <taxon>Bacillati</taxon>
        <taxon>Bacillota</taxon>
        <taxon>Bacilli</taxon>
        <taxon>Bacillales</taxon>
        <taxon>Paenibacillaceae</taxon>
        <taxon>Brevibacillus</taxon>
    </lineage>
</organism>
<sequence>MAHERRITLVINAAKAEDLPETAQHIASFLDTVDPQREYDVDITVAVNAAVGGESSSTQAIGFAYDPEDYVKEATEWRQKREPSELTLN</sequence>
<evidence type="ECO:0000313" key="1">
    <source>
        <dbReference type="EMBL" id="EMT54758.1"/>
    </source>
</evidence>
<keyword evidence="2" id="KW-1185">Reference proteome</keyword>
<reference evidence="1 2" key="1">
    <citation type="submission" date="2013-03" db="EMBL/GenBank/DDBJ databases">
        <title>Assembly of a new bacterial strain Brevibacillus borstelensis AK1.</title>
        <authorList>
            <person name="Rajan I."/>
            <person name="PoliReddy D."/>
            <person name="Sugumar T."/>
            <person name="Rathinam K."/>
            <person name="Alqarawi S."/>
            <person name="Khalil A.B."/>
            <person name="Sivakumar N."/>
        </authorList>
    </citation>
    <scope>NUCLEOTIDE SEQUENCE [LARGE SCALE GENOMIC DNA]</scope>
    <source>
        <strain evidence="1 2">AK1</strain>
    </source>
</reference>
<comment type="caution">
    <text evidence="1">The sequence shown here is derived from an EMBL/GenBank/DDBJ whole genome shotgun (WGS) entry which is preliminary data.</text>
</comment>
<dbReference type="AlphaFoldDB" id="M8DM98"/>
<dbReference type="Proteomes" id="UP000012081">
    <property type="component" value="Unassembled WGS sequence"/>
</dbReference>
<dbReference type="RefSeq" id="WP_003386574.1">
    <property type="nucleotide sequence ID" value="NZ_APBN01000001.1"/>
</dbReference>
<dbReference type="PATRIC" id="fig|1300222.3.peg.852"/>
<name>M8DM98_9BACL</name>
<gene>
    <name evidence="1" type="ORF">I532_04100</name>
</gene>
<protein>
    <submittedName>
        <fullName evidence="1">Uncharacterized protein</fullName>
    </submittedName>
</protein>
<dbReference type="STRING" id="1300222.I532_04100"/>
<dbReference type="EMBL" id="APBN01000001">
    <property type="protein sequence ID" value="EMT54758.1"/>
    <property type="molecule type" value="Genomic_DNA"/>
</dbReference>